<feature type="transmembrane region" description="Helical" evidence="2">
    <location>
        <begin position="779"/>
        <end position="799"/>
    </location>
</feature>
<feature type="transmembrane region" description="Helical" evidence="2">
    <location>
        <begin position="349"/>
        <end position="367"/>
    </location>
</feature>
<sequence length="802" mass="87760">MSERYDPQQPNYALDDILAEFSSTSSTTSAPPPPEEPEPEEEEILDEEQVEEAEEEPEEETPAQPPVQDPEKVEAILQLKMRLESRPDSHHPDSEEGEDSSAQEAEEGKGKAKVVPFPEKKKKQGEQAPQQPPVDGPEPVQFEKKAPTQEEGQSQDQDDQEAPPMPIIQPATLLRHLGARLSTLSRRADHFADHMYDQAEPDAETKKVETYLPGVDQETPVPTPKKKKVPKLPKVLKALSKLKRPKPARAKVKPVPPDTKPSELAARYQKGLKARRNRVIISLVLSLLAMVLSVDIPVSISISVPGVSLTQLRVWILCGLLAIVGILCMEVLVVGIVRLCKLHPRAESLVALAWLFSLIDGLTFSVWPQRGENLPCCAITALGLTMAMWGRYLRQQGDRFSAKAAAQTSAPYVVSLDEDKWNHRPAYSKWPGTSRGFGSQLQMEDGAQQAYAIAAPLLIVACLLCSLLASVGQGAGERFVWAAAATFTAASSYSSLLAFALPYKKLASRLYKVGAAMAGWAGVQRCRHAGIVLTDGDLFPPGCIQVSQFELFGTAKKEKTVSYAATLLKVADCGLTQPFYKLLQSTGALYREASGVRFHEGGITGIIHNHDIIVGTSDFMHLVDIPLPRSIRVKHAIYCAVDGKLAAMFPVTYAMPSTVRPSLSTLIGLKVTPILATRDPNLIPALLSSKFKLPVDKMEFPSTDRRRELSDANQLHSTQPVALLSREGVGAFCDTVLGCRRLRWATRLSLVFALAGAVLGVLLTCFIACTGSYEALSPVNFFIFMLAWLVPELLIAGWVNQY</sequence>
<feature type="transmembrane region" description="Helical" evidence="2">
    <location>
        <begin position="479"/>
        <end position="501"/>
    </location>
</feature>
<keyword evidence="2" id="KW-0472">Membrane</keyword>
<feature type="transmembrane region" description="Helical" evidence="2">
    <location>
        <begin position="450"/>
        <end position="473"/>
    </location>
</feature>
<reference evidence="3" key="1">
    <citation type="submission" date="2020-10" db="EMBL/GenBank/DDBJ databases">
        <authorList>
            <person name="Gilroy R."/>
        </authorList>
    </citation>
    <scope>NUCLEOTIDE SEQUENCE</scope>
    <source>
        <strain evidence="3">ChiGjej2B2-12916</strain>
    </source>
</reference>
<evidence type="ECO:0000313" key="3">
    <source>
        <dbReference type="EMBL" id="HIQ61063.1"/>
    </source>
</evidence>
<feature type="transmembrane region" description="Helical" evidence="2">
    <location>
        <begin position="750"/>
        <end position="773"/>
    </location>
</feature>
<feature type="region of interest" description="Disordered" evidence="1">
    <location>
        <begin position="1"/>
        <end position="166"/>
    </location>
</feature>
<evidence type="ECO:0000256" key="2">
    <source>
        <dbReference type="SAM" id="Phobius"/>
    </source>
</evidence>
<feature type="compositionally biased region" description="Acidic residues" evidence="1">
    <location>
        <begin position="35"/>
        <end position="61"/>
    </location>
</feature>
<feature type="transmembrane region" description="Helical" evidence="2">
    <location>
        <begin position="314"/>
        <end position="337"/>
    </location>
</feature>
<keyword evidence="2" id="KW-0812">Transmembrane</keyword>
<keyword evidence="2" id="KW-1133">Transmembrane helix</keyword>
<accession>A0A9D0YUL3</accession>
<feature type="compositionally biased region" description="Acidic residues" evidence="1">
    <location>
        <begin position="95"/>
        <end position="105"/>
    </location>
</feature>
<reference evidence="3" key="2">
    <citation type="journal article" date="2021" name="PeerJ">
        <title>Extensive microbial diversity within the chicken gut microbiome revealed by metagenomics and culture.</title>
        <authorList>
            <person name="Gilroy R."/>
            <person name="Ravi A."/>
            <person name="Getino M."/>
            <person name="Pursley I."/>
            <person name="Horton D.L."/>
            <person name="Alikhan N.F."/>
            <person name="Baker D."/>
            <person name="Gharbi K."/>
            <person name="Hall N."/>
            <person name="Watson M."/>
            <person name="Adriaenssens E.M."/>
            <person name="Foster-Nyarko E."/>
            <person name="Jarju S."/>
            <person name="Secka A."/>
            <person name="Antonio M."/>
            <person name="Oren A."/>
            <person name="Chaudhuri R.R."/>
            <person name="La Ragione R."/>
            <person name="Hildebrand F."/>
            <person name="Pallen M.J."/>
        </authorList>
    </citation>
    <scope>NUCLEOTIDE SEQUENCE</scope>
    <source>
        <strain evidence="3">ChiGjej2B2-12916</strain>
    </source>
</reference>
<feature type="compositionally biased region" description="Basic and acidic residues" evidence="1">
    <location>
        <begin position="81"/>
        <end position="94"/>
    </location>
</feature>
<gene>
    <name evidence="3" type="ORF">IAD31_05650</name>
</gene>
<dbReference type="AlphaFoldDB" id="A0A9D0YUL3"/>
<evidence type="ECO:0000313" key="4">
    <source>
        <dbReference type="Proteomes" id="UP000886879"/>
    </source>
</evidence>
<organism evidence="3 4">
    <name type="scientific">Candidatus Enterenecus faecium</name>
    <dbReference type="NCBI Taxonomy" id="2840780"/>
    <lineage>
        <taxon>Bacteria</taxon>
        <taxon>Bacillati</taxon>
        <taxon>Bacillota</taxon>
        <taxon>Clostridia</taxon>
        <taxon>Eubacteriales</taxon>
        <taxon>Candidatus Enterenecus</taxon>
    </lineage>
</organism>
<dbReference type="Proteomes" id="UP000886879">
    <property type="component" value="Unassembled WGS sequence"/>
</dbReference>
<feature type="transmembrane region" description="Helical" evidence="2">
    <location>
        <begin position="279"/>
        <end position="302"/>
    </location>
</feature>
<name>A0A9D0YUL3_9FIRM</name>
<proteinExistence type="predicted"/>
<dbReference type="EMBL" id="DVFO01000055">
    <property type="protein sequence ID" value="HIQ61063.1"/>
    <property type="molecule type" value="Genomic_DNA"/>
</dbReference>
<evidence type="ECO:0000256" key="1">
    <source>
        <dbReference type="SAM" id="MobiDB-lite"/>
    </source>
</evidence>
<comment type="caution">
    <text evidence="3">The sequence shown here is derived from an EMBL/GenBank/DDBJ whole genome shotgun (WGS) entry which is preliminary data.</text>
</comment>
<feature type="transmembrane region" description="Helical" evidence="2">
    <location>
        <begin position="373"/>
        <end position="393"/>
    </location>
</feature>
<protein>
    <submittedName>
        <fullName evidence="3">Uncharacterized protein</fullName>
    </submittedName>
</protein>